<reference evidence="1" key="1">
    <citation type="submission" date="2002-05" db="EMBL/GenBank/DDBJ databases">
        <authorList>
            <person name="Stapleton M."/>
            <person name="Brokstein P."/>
            <person name="Hong L."/>
            <person name="Agbayani A."/>
            <person name="Carlson J."/>
            <person name="Champe M."/>
            <person name="Chavez C."/>
            <person name="Dorsett V."/>
            <person name="Dresnek D."/>
            <person name="Farfan D."/>
            <person name="Frise E."/>
            <person name="George R."/>
            <person name="Gonzalez M."/>
            <person name="Guarin H."/>
            <person name="Kronmiller B."/>
            <person name="Li P."/>
            <person name="Liao G."/>
            <person name="Miranda A."/>
            <person name="Mungall C.J."/>
            <person name="Nunoo J."/>
            <person name="Pacleb J."/>
            <person name="Paragas V."/>
            <person name="Park S."/>
            <person name="Patel S."/>
            <person name="Phouanenavong S."/>
            <person name="Wan K."/>
            <person name="Yu C."/>
            <person name="Lewis S.E."/>
            <person name="Rubin G.M."/>
            <person name="Celniker S."/>
        </authorList>
    </citation>
    <scope>NUCLEOTIDE SEQUENCE</scope>
    <source>
        <strain evidence="1">Berkeley</strain>
    </source>
</reference>
<sequence length="77" mass="8876">MAARMSSYHRPMRWIKPMPILRFGSRSGRPLVVVVAAGFTFSYCCARASVGFIISTDLQIFFFEYFQRLMTLAFIVL</sequence>
<dbReference type="EMBL" id="AY113347">
    <property type="protein sequence ID" value="AAM29352.1"/>
    <property type="molecule type" value="mRNA"/>
</dbReference>
<evidence type="ECO:0000313" key="1">
    <source>
        <dbReference type="EMBL" id="AAM29352.1"/>
    </source>
</evidence>
<organism evidence="1">
    <name type="scientific">Drosophila melanogaster</name>
    <name type="common">Fruit fly</name>
    <dbReference type="NCBI Taxonomy" id="7227"/>
    <lineage>
        <taxon>Eukaryota</taxon>
        <taxon>Metazoa</taxon>
        <taxon>Ecdysozoa</taxon>
        <taxon>Arthropoda</taxon>
        <taxon>Hexapoda</taxon>
        <taxon>Insecta</taxon>
        <taxon>Pterygota</taxon>
        <taxon>Neoptera</taxon>
        <taxon>Endopterygota</taxon>
        <taxon>Diptera</taxon>
        <taxon>Brachycera</taxon>
        <taxon>Muscomorpha</taxon>
        <taxon>Ephydroidea</taxon>
        <taxon>Drosophilidae</taxon>
        <taxon>Drosophila</taxon>
        <taxon>Sophophora</taxon>
    </lineage>
</organism>
<proteinExistence type="evidence at transcript level"/>
<name>Q8MZ54_DROME</name>
<protein>
    <submittedName>
        <fullName evidence="1">GH16383p</fullName>
    </submittedName>
</protein>
<dbReference type="AlphaFoldDB" id="Q8MZ54"/>
<accession>Q8MZ54</accession>